<dbReference type="InterPro" id="IPR023674">
    <property type="entry name" value="Ribosomal_uL1-like"/>
</dbReference>
<name>A0AAV1CHS4_OLDCO</name>
<feature type="compositionally biased region" description="Acidic residues" evidence="1">
    <location>
        <begin position="43"/>
        <end position="54"/>
    </location>
</feature>
<dbReference type="Gene3D" id="3.40.50.790">
    <property type="match status" value="1"/>
</dbReference>
<sequence>MASTNASEQKRINVNTVRKAVRALQKWRKLHPKVAQKPASFNEEGEEEEEEEENHESFDKGNDENEDFIYLLLTLKKIPPKELSITPHKIPLPYPLHSHQEKNICLIIDDRPTKSPGKITAEVALKKIKSENIPITKVLKLSKLKSDCKSFEGRRNLYNSFGILLADEKIVPLLPKILGKQFYKKKRKVPVPLDLRGRSSWKEQIEKGCDSSLFCLGSGTCSILKVGICGSENGMGSDEIVENVGAAVKEIAGIVPKKWRGIRALHLKLSDSLALPIYDPLAEVKADVEDEEKMEENSKLVGGGIRTKRKQEQDGKR</sequence>
<proteinExistence type="predicted"/>
<feature type="region of interest" description="Disordered" evidence="1">
    <location>
        <begin position="29"/>
        <end position="62"/>
    </location>
</feature>
<dbReference type="Pfam" id="PF00687">
    <property type="entry name" value="Ribosomal_L1"/>
    <property type="match status" value="1"/>
</dbReference>
<dbReference type="AlphaFoldDB" id="A0AAV1CHS4"/>
<dbReference type="CDD" id="cd00403">
    <property type="entry name" value="Ribosomal_L1"/>
    <property type="match status" value="1"/>
</dbReference>
<reference evidence="2" key="1">
    <citation type="submission" date="2023-03" db="EMBL/GenBank/DDBJ databases">
        <authorList>
            <person name="Julca I."/>
        </authorList>
    </citation>
    <scope>NUCLEOTIDE SEQUENCE</scope>
</reference>
<dbReference type="InterPro" id="IPR016095">
    <property type="entry name" value="Ribosomal_uL1_3-a/b-sand"/>
</dbReference>
<evidence type="ECO:0000256" key="1">
    <source>
        <dbReference type="SAM" id="MobiDB-lite"/>
    </source>
</evidence>
<evidence type="ECO:0000313" key="3">
    <source>
        <dbReference type="Proteomes" id="UP001161247"/>
    </source>
</evidence>
<dbReference type="SUPFAM" id="SSF56808">
    <property type="entry name" value="Ribosomal protein L1"/>
    <property type="match status" value="1"/>
</dbReference>
<protein>
    <submittedName>
        <fullName evidence="2">OLC1v1030887C1</fullName>
    </submittedName>
</protein>
<keyword evidence="3" id="KW-1185">Reference proteome</keyword>
<evidence type="ECO:0000313" key="2">
    <source>
        <dbReference type="EMBL" id="CAI9095035.1"/>
    </source>
</evidence>
<organism evidence="2 3">
    <name type="scientific">Oldenlandia corymbosa var. corymbosa</name>
    <dbReference type="NCBI Taxonomy" id="529605"/>
    <lineage>
        <taxon>Eukaryota</taxon>
        <taxon>Viridiplantae</taxon>
        <taxon>Streptophyta</taxon>
        <taxon>Embryophyta</taxon>
        <taxon>Tracheophyta</taxon>
        <taxon>Spermatophyta</taxon>
        <taxon>Magnoliopsida</taxon>
        <taxon>eudicotyledons</taxon>
        <taxon>Gunneridae</taxon>
        <taxon>Pentapetalae</taxon>
        <taxon>asterids</taxon>
        <taxon>lamiids</taxon>
        <taxon>Gentianales</taxon>
        <taxon>Rubiaceae</taxon>
        <taxon>Rubioideae</taxon>
        <taxon>Spermacoceae</taxon>
        <taxon>Hedyotis-Oldenlandia complex</taxon>
        <taxon>Oldenlandia</taxon>
    </lineage>
</organism>
<feature type="region of interest" description="Disordered" evidence="1">
    <location>
        <begin position="288"/>
        <end position="317"/>
    </location>
</feature>
<accession>A0AAV1CHS4</accession>
<dbReference type="Proteomes" id="UP001161247">
    <property type="component" value="Chromosome 2"/>
</dbReference>
<dbReference type="EMBL" id="OX459119">
    <property type="protein sequence ID" value="CAI9095035.1"/>
    <property type="molecule type" value="Genomic_DNA"/>
</dbReference>
<dbReference type="PANTHER" id="PTHR23105">
    <property type="entry name" value="RIBOSOMAL PROTEIN L7AE FAMILY MEMBER"/>
    <property type="match status" value="1"/>
</dbReference>
<dbReference type="GO" id="GO:0003723">
    <property type="term" value="F:RNA binding"/>
    <property type="evidence" value="ECO:0007669"/>
    <property type="project" value="InterPro"/>
</dbReference>
<dbReference type="InterPro" id="IPR028364">
    <property type="entry name" value="Ribosomal_uL1/biogenesis"/>
</dbReference>
<dbReference type="InterPro" id="IPR050257">
    <property type="entry name" value="eL8/uL1-like"/>
</dbReference>
<gene>
    <name evidence="2" type="ORF">OLC1_LOCUS6091</name>
</gene>